<sequence>MKYQHGGPCGATTLEQEDLSEPCTVGTVMASERRKPVVTNDYSCTSATHTTFPSTSLDVTVAPSLLSAVNEDNCTRIIAREETDVSSAPTTPTATLLPATPTETPATLTETGTTDLEHTIEEPATPATTATLLPATLTATPVADDVTMQWERSIAEVATPAMTATLLPATLTAMPLAEDVPMTLEPHLAESATPTTPTETREHTIAHLRITGNDEGNQPNANETLDNDGLEERREFEEWEQSQPRTENPEDWELIPTDQWTEPGPEFNEVVADKLNHLDEEDLVPTREVLRQFRERFRPPSEESCSLWVTHRLEPNQATLGPFDPGPWNKKTEAAPHTPYKLWQ</sequence>
<feature type="compositionally biased region" description="Low complexity" evidence="1">
    <location>
        <begin position="88"/>
        <end position="106"/>
    </location>
</feature>
<organism evidence="2 3">
    <name type="scientific">Apolygus lucorum</name>
    <name type="common">Small green plant bug</name>
    <name type="synonym">Lygocoris lucorum</name>
    <dbReference type="NCBI Taxonomy" id="248454"/>
    <lineage>
        <taxon>Eukaryota</taxon>
        <taxon>Metazoa</taxon>
        <taxon>Ecdysozoa</taxon>
        <taxon>Arthropoda</taxon>
        <taxon>Hexapoda</taxon>
        <taxon>Insecta</taxon>
        <taxon>Pterygota</taxon>
        <taxon>Neoptera</taxon>
        <taxon>Paraneoptera</taxon>
        <taxon>Hemiptera</taxon>
        <taxon>Heteroptera</taxon>
        <taxon>Panheteroptera</taxon>
        <taxon>Cimicomorpha</taxon>
        <taxon>Miridae</taxon>
        <taxon>Mirini</taxon>
        <taxon>Apolygus</taxon>
    </lineage>
</organism>
<dbReference type="Proteomes" id="UP000466442">
    <property type="component" value="Linkage Group LG1"/>
</dbReference>
<reference evidence="2" key="1">
    <citation type="journal article" date="2021" name="Mol. Ecol. Resour.">
        <title>Apolygus lucorum genome provides insights into omnivorousness and mesophyll feeding.</title>
        <authorList>
            <person name="Liu Y."/>
            <person name="Liu H."/>
            <person name="Wang H."/>
            <person name="Huang T."/>
            <person name="Liu B."/>
            <person name="Yang B."/>
            <person name="Yin L."/>
            <person name="Li B."/>
            <person name="Zhang Y."/>
            <person name="Zhang S."/>
            <person name="Jiang F."/>
            <person name="Zhang X."/>
            <person name="Ren Y."/>
            <person name="Wang B."/>
            <person name="Wang S."/>
            <person name="Lu Y."/>
            <person name="Wu K."/>
            <person name="Fan W."/>
            <person name="Wang G."/>
        </authorList>
    </citation>
    <scope>NUCLEOTIDE SEQUENCE</scope>
    <source>
        <strain evidence="2">12Hb</strain>
    </source>
</reference>
<comment type="caution">
    <text evidence="2">The sequence shown here is derived from an EMBL/GenBank/DDBJ whole genome shotgun (WGS) entry which is preliminary data.</text>
</comment>
<gene>
    <name evidence="2" type="ORF">GE061_000138</name>
</gene>
<evidence type="ECO:0000256" key="1">
    <source>
        <dbReference type="SAM" id="MobiDB-lite"/>
    </source>
</evidence>
<evidence type="ECO:0000313" key="2">
    <source>
        <dbReference type="EMBL" id="KAF6215803.1"/>
    </source>
</evidence>
<feature type="compositionally biased region" description="Polar residues" evidence="1">
    <location>
        <begin position="214"/>
        <end position="224"/>
    </location>
</feature>
<proteinExistence type="predicted"/>
<feature type="region of interest" description="Disordered" evidence="1">
    <location>
        <begin position="211"/>
        <end position="262"/>
    </location>
</feature>
<dbReference type="EMBL" id="WIXP02000001">
    <property type="protein sequence ID" value="KAF6215803.1"/>
    <property type="molecule type" value="Genomic_DNA"/>
</dbReference>
<name>A0A8S9Y3R3_APOLU</name>
<dbReference type="AlphaFoldDB" id="A0A8S9Y3R3"/>
<protein>
    <submittedName>
        <fullName evidence="2">Uncharacterized protein</fullName>
    </submittedName>
</protein>
<accession>A0A8S9Y3R3</accession>
<feature type="region of interest" description="Disordered" evidence="1">
    <location>
        <begin position="318"/>
        <end position="344"/>
    </location>
</feature>
<keyword evidence="3" id="KW-1185">Reference proteome</keyword>
<evidence type="ECO:0000313" key="3">
    <source>
        <dbReference type="Proteomes" id="UP000466442"/>
    </source>
</evidence>
<feature type="region of interest" description="Disordered" evidence="1">
    <location>
        <begin position="84"/>
        <end position="106"/>
    </location>
</feature>